<dbReference type="Gene3D" id="1.10.10.60">
    <property type="entry name" value="Homeodomain-like"/>
    <property type="match status" value="1"/>
</dbReference>
<dbReference type="Gene3D" id="1.10.357.10">
    <property type="entry name" value="Tetracycline Repressor, domain 2"/>
    <property type="match status" value="1"/>
</dbReference>
<gene>
    <name evidence="4" type="ORF">EPD65_00895</name>
</gene>
<dbReference type="Pfam" id="PF00440">
    <property type="entry name" value="TetR_N"/>
    <property type="match status" value="1"/>
</dbReference>
<protein>
    <submittedName>
        <fullName evidence="4">TetR family transcriptional regulator</fullName>
    </submittedName>
</protein>
<dbReference type="InterPro" id="IPR001647">
    <property type="entry name" value="HTH_TetR"/>
</dbReference>
<keyword evidence="1 2" id="KW-0238">DNA-binding</keyword>
<evidence type="ECO:0000256" key="1">
    <source>
        <dbReference type="ARBA" id="ARBA00023125"/>
    </source>
</evidence>
<comment type="caution">
    <text evidence="4">The sequence shown here is derived from an EMBL/GenBank/DDBJ whole genome shotgun (WGS) entry which is preliminary data.</text>
</comment>
<dbReference type="InterPro" id="IPR050692">
    <property type="entry name" value="HTH_transcr_repressor_FabR"/>
</dbReference>
<accession>A0A4R1CIK2</accession>
<dbReference type="PANTHER" id="PTHR47752:SF1">
    <property type="entry name" value="HTH-TYPE TRANSCRIPTIONAL REPRESSOR FABR"/>
    <property type="match status" value="1"/>
</dbReference>
<dbReference type="RefSeq" id="WP_131581022.1">
    <property type="nucleotide sequence ID" value="NZ_SJZJ01000001.1"/>
</dbReference>
<dbReference type="EMBL" id="SJZJ01000001">
    <property type="protein sequence ID" value="TCJ31160.1"/>
    <property type="molecule type" value="Genomic_DNA"/>
</dbReference>
<evidence type="ECO:0000259" key="3">
    <source>
        <dbReference type="PROSITE" id="PS50977"/>
    </source>
</evidence>
<dbReference type="PANTHER" id="PTHR47752">
    <property type="entry name" value="HTH-TYPE TRANSCRIPTIONAL REPRESSOR FABR"/>
    <property type="match status" value="1"/>
</dbReference>
<evidence type="ECO:0000313" key="4">
    <source>
        <dbReference type="EMBL" id="TCJ31160.1"/>
    </source>
</evidence>
<dbReference type="GO" id="GO:0003677">
    <property type="term" value="F:DNA binding"/>
    <property type="evidence" value="ECO:0007669"/>
    <property type="project" value="UniProtKB-UniRule"/>
</dbReference>
<reference evidence="4 5" key="1">
    <citation type="submission" date="2019-03" db="EMBL/GenBank/DDBJ databases">
        <authorList>
            <person name="Kim M.K.M."/>
        </authorList>
    </citation>
    <scope>NUCLEOTIDE SEQUENCE [LARGE SCALE GENOMIC DNA]</scope>
    <source>
        <strain evidence="4 5">18JY15-6</strain>
    </source>
</reference>
<name>A0A4R1CIK2_9ACTN</name>
<sequence length="215" mass="23595">MSSAGVSRTEQKERTRRAILDAALTLAEDGGLAALSLRQVAKEIGIVPTAFYRHFASIDELGLSLVTEAFDALRALLRDARAIPEETDSEWDLAVSIADKSIDAVVAHARQSDRQLRFIARERLAGPAAVRDAVRHQLELVERELATDLAHLPFTRAWSASDLAVLSNLLVNAMLSHVEELSRATSAADTRRIADTARRQLHIVLVGALRWDSSK</sequence>
<dbReference type="OrthoDB" id="8617654at2"/>
<dbReference type="SUPFAM" id="SSF46689">
    <property type="entry name" value="Homeodomain-like"/>
    <property type="match status" value="1"/>
</dbReference>
<organism evidence="4 5">
    <name type="scientific">Nocardioides jejuensis</name>
    <dbReference type="NCBI Taxonomy" id="2502782"/>
    <lineage>
        <taxon>Bacteria</taxon>
        <taxon>Bacillati</taxon>
        <taxon>Actinomycetota</taxon>
        <taxon>Actinomycetes</taxon>
        <taxon>Propionibacteriales</taxon>
        <taxon>Nocardioidaceae</taxon>
        <taxon>Nocardioides</taxon>
    </lineage>
</organism>
<dbReference type="AlphaFoldDB" id="A0A4R1CIK2"/>
<evidence type="ECO:0000313" key="5">
    <source>
        <dbReference type="Proteomes" id="UP000295453"/>
    </source>
</evidence>
<feature type="DNA-binding region" description="H-T-H motif" evidence="2">
    <location>
        <begin position="36"/>
        <end position="55"/>
    </location>
</feature>
<feature type="domain" description="HTH tetR-type" evidence="3">
    <location>
        <begin position="13"/>
        <end position="73"/>
    </location>
</feature>
<keyword evidence="5" id="KW-1185">Reference proteome</keyword>
<dbReference type="InterPro" id="IPR009057">
    <property type="entry name" value="Homeodomain-like_sf"/>
</dbReference>
<dbReference type="PRINTS" id="PR00455">
    <property type="entry name" value="HTHTETR"/>
</dbReference>
<dbReference type="Proteomes" id="UP000295453">
    <property type="component" value="Unassembled WGS sequence"/>
</dbReference>
<evidence type="ECO:0000256" key="2">
    <source>
        <dbReference type="PROSITE-ProRule" id="PRU00335"/>
    </source>
</evidence>
<dbReference type="PROSITE" id="PS50977">
    <property type="entry name" value="HTH_TETR_2"/>
    <property type="match status" value="1"/>
</dbReference>
<proteinExistence type="predicted"/>